<feature type="transmembrane region" description="Helical" evidence="8">
    <location>
        <begin position="85"/>
        <end position="108"/>
    </location>
</feature>
<proteinExistence type="inferred from homology"/>
<dbReference type="PANTHER" id="PTHR30576">
    <property type="entry name" value="COLANIC BIOSYNTHESIS UDP-GLUCOSE LIPID CARRIER TRANSFERASE"/>
    <property type="match status" value="1"/>
</dbReference>
<dbReference type="GO" id="GO:0016780">
    <property type="term" value="F:phosphotransferase activity, for other substituted phosphate groups"/>
    <property type="evidence" value="ECO:0007669"/>
    <property type="project" value="TreeGrafter"/>
</dbReference>
<evidence type="ECO:0000256" key="7">
    <source>
        <dbReference type="ARBA" id="ARBA00023169"/>
    </source>
</evidence>
<organism evidence="10 11">
    <name type="scientific">Novosphingobium umbonatum</name>
    <dbReference type="NCBI Taxonomy" id="1908524"/>
    <lineage>
        <taxon>Bacteria</taxon>
        <taxon>Pseudomonadati</taxon>
        <taxon>Pseudomonadota</taxon>
        <taxon>Alphaproteobacteria</taxon>
        <taxon>Sphingomonadales</taxon>
        <taxon>Sphingomonadaceae</taxon>
        <taxon>Novosphingobium</taxon>
    </lineage>
</organism>
<dbReference type="Proteomes" id="UP000282837">
    <property type="component" value="Unassembled WGS sequence"/>
</dbReference>
<keyword evidence="3 10" id="KW-0808">Transferase</keyword>
<feature type="transmembrane region" description="Helical" evidence="8">
    <location>
        <begin position="114"/>
        <end position="135"/>
    </location>
</feature>
<comment type="similarity">
    <text evidence="2">Belongs to the bacterial sugar transferase family.</text>
</comment>
<dbReference type="InterPro" id="IPR017464">
    <property type="entry name" value="Sugar_tfrase_EpsB_2"/>
</dbReference>
<accession>A0A437N8A4</accession>
<comment type="caution">
    <text evidence="10">The sequence shown here is derived from an EMBL/GenBank/DDBJ whole genome shotgun (WGS) entry which is preliminary data.</text>
</comment>
<dbReference type="NCBIfam" id="TIGR03025">
    <property type="entry name" value="EPS_sugtrans"/>
    <property type="match status" value="1"/>
</dbReference>
<evidence type="ECO:0000256" key="4">
    <source>
        <dbReference type="ARBA" id="ARBA00022692"/>
    </source>
</evidence>
<evidence type="ECO:0000256" key="8">
    <source>
        <dbReference type="SAM" id="Phobius"/>
    </source>
</evidence>
<feature type="transmembrane region" description="Helical" evidence="8">
    <location>
        <begin position="275"/>
        <end position="299"/>
    </location>
</feature>
<feature type="transmembrane region" description="Helical" evidence="8">
    <location>
        <begin position="52"/>
        <end position="73"/>
    </location>
</feature>
<keyword evidence="7" id="KW-0270">Exopolysaccharide synthesis</keyword>
<comment type="subcellular location">
    <subcellularLocation>
        <location evidence="1">Membrane</location>
        <topology evidence="1">Multi-pass membrane protein</topology>
    </subcellularLocation>
</comment>
<dbReference type="InterPro" id="IPR017475">
    <property type="entry name" value="EPS_sugar_tfrase"/>
</dbReference>
<feature type="transmembrane region" description="Helical" evidence="8">
    <location>
        <begin position="12"/>
        <end position="32"/>
    </location>
</feature>
<sequence length="461" mass="51271">MIRVFKHYIPHSVLLLGLFDLALLVLAGDFAWRLRAEQLNLVSGALDARLGMLLSYAGMMLATMIGVGVYGAEALRSVRFASSRLLVAISLGIMAIIGVHSLIGGQAFWRSTLFYAMLATMALLILNRLIVGGILGTSAFRRRVLVLGAGDRADRLRALGDRAESGFAIVGYVAMTDNAAVVEEAIPRSAIHNLKRHVENLGVSEVVLALEERRNALPLKDLLRIKTAGVHVNDFSSFVERETGRVDLGTVNPSWFIFSDGFSSGRAFSSGAKRIFDVVVSLLLLTLTAPIIVLFAIIVKIDSRGPAFYRQTRVGLYGQNFDVIKLRSMRTDAEVNGAQYATENDPRVTRVGNFIRKLRIDELPQAWTVLKGEMSFVGPRPERPEFVADLEEKLSYYSERHMVKPGITGWAQVNYPYGASMEDSRNKLEYDLYYVKNYTPFLDVLIILQTLRVILWHEGAR</sequence>
<gene>
    <name evidence="10" type="ORF">EOE18_04725</name>
</gene>
<dbReference type="PANTHER" id="PTHR30576:SF0">
    <property type="entry name" value="UNDECAPRENYL-PHOSPHATE N-ACETYLGALACTOSAMINYL 1-PHOSPHATE TRANSFERASE-RELATED"/>
    <property type="match status" value="1"/>
</dbReference>
<keyword evidence="11" id="KW-1185">Reference proteome</keyword>
<feature type="domain" description="Bacterial sugar transferase" evidence="9">
    <location>
        <begin position="273"/>
        <end position="455"/>
    </location>
</feature>
<evidence type="ECO:0000256" key="3">
    <source>
        <dbReference type="ARBA" id="ARBA00022679"/>
    </source>
</evidence>
<dbReference type="InterPro" id="IPR003362">
    <property type="entry name" value="Bact_transf"/>
</dbReference>
<dbReference type="NCBIfam" id="TIGR03013">
    <property type="entry name" value="EpsB_2"/>
    <property type="match status" value="1"/>
</dbReference>
<dbReference type="Pfam" id="PF13727">
    <property type="entry name" value="CoA_binding_3"/>
    <property type="match status" value="1"/>
</dbReference>
<evidence type="ECO:0000256" key="1">
    <source>
        <dbReference type="ARBA" id="ARBA00004141"/>
    </source>
</evidence>
<reference evidence="10 11" key="1">
    <citation type="submission" date="2019-01" db="EMBL/GenBank/DDBJ databases">
        <authorList>
            <person name="Chen W.-M."/>
        </authorList>
    </citation>
    <scope>NUCLEOTIDE SEQUENCE [LARGE SCALE GENOMIC DNA]</scope>
    <source>
        <strain evidence="10 11">FSY-9</strain>
    </source>
</reference>
<dbReference type="OrthoDB" id="9808602at2"/>
<dbReference type="AlphaFoldDB" id="A0A437N8A4"/>
<evidence type="ECO:0000259" key="9">
    <source>
        <dbReference type="Pfam" id="PF02397"/>
    </source>
</evidence>
<dbReference type="Pfam" id="PF02397">
    <property type="entry name" value="Bac_transf"/>
    <property type="match status" value="1"/>
</dbReference>
<evidence type="ECO:0000313" key="11">
    <source>
        <dbReference type="Proteomes" id="UP000282837"/>
    </source>
</evidence>
<keyword evidence="5 8" id="KW-1133">Transmembrane helix</keyword>
<keyword evidence="4 8" id="KW-0812">Transmembrane</keyword>
<dbReference type="EMBL" id="SACO01000003">
    <property type="protein sequence ID" value="RVU06155.1"/>
    <property type="molecule type" value="Genomic_DNA"/>
</dbReference>
<evidence type="ECO:0000256" key="2">
    <source>
        <dbReference type="ARBA" id="ARBA00006464"/>
    </source>
</evidence>
<name>A0A437N8A4_9SPHN</name>
<keyword evidence="6 8" id="KW-0472">Membrane</keyword>
<evidence type="ECO:0000256" key="6">
    <source>
        <dbReference type="ARBA" id="ARBA00023136"/>
    </source>
</evidence>
<dbReference type="RefSeq" id="WP_127706771.1">
    <property type="nucleotide sequence ID" value="NZ_SACO01000003.1"/>
</dbReference>
<protein>
    <submittedName>
        <fullName evidence="10">TIGR03013 family PEP-CTERM/XrtA system glycosyltransferase</fullName>
    </submittedName>
</protein>
<evidence type="ECO:0000256" key="5">
    <source>
        <dbReference type="ARBA" id="ARBA00022989"/>
    </source>
</evidence>
<evidence type="ECO:0000313" key="10">
    <source>
        <dbReference type="EMBL" id="RVU06155.1"/>
    </source>
</evidence>
<dbReference type="GO" id="GO:0016020">
    <property type="term" value="C:membrane"/>
    <property type="evidence" value="ECO:0007669"/>
    <property type="project" value="UniProtKB-SubCell"/>
</dbReference>
<dbReference type="GO" id="GO:0000271">
    <property type="term" value="P:polysaccharide biosynthetic process"/>
    <property type="evidence" value="ECO:0007669"/>
    <property type="project" value="UniProtKB-KW"/>
</dbReference>